<dbReference type="PANTHER" id="PTHR23019">
    <property type="entry name" value="NUCLEAR PORE MEMBRANE GLYCOPROTEIN GP210-RELATED"/>
    <property type="match status" value="1"/>
</dbReference>
<dbReference type="AlphaFoldDB" id="A0A3R5X339"/>
<feature type="domain" description="BIG2" evidence="2">
    <location>
        <begin position="940"/>
        <end position="1025"/>
    </location>
</feature>
<dbReference type="InterPro" id="IPR003343">
    <property type="entry name" value="Big_2"/>
</dbReference>
<keyword evidence="4" id="KW-1185">Reference proteome</keyword>
<dbReference type="FunFam" id="2.60.40.1080:FF:000001">
    <property type="entry name" value="Bacterial Ig-like domain, group 2"/>
    <property type="match status" value="7"/>
</dbReference>
<dbReference type="Gene3D" id="2.60.40.1080">
    <property type="match status" value="13"/>
</dbReference>
<feature type="signal peptide" evidence="1">
    <location>
        <begin position="1"/>
        <end position="22"/>
    </location>
</feature>
<feature type="domain" description="BIG2" evidence="2">
    <location>
        <begin position="1122"/>
        <end position="1207"/>
    </location>
</feature>
<dbReference type="SUPFAM" id="SSF49373">
    <property type="entry name" value="Invasin/intimin cell-adhesion fragments"/>
    <property type="match status" value="5"/>
</dbReference>
<dbReference type="PROSITE" id="PS51257">
    <property type="entry name" value="PROKAR_LIPOPROTEIN"/>
    <property type="match status" value="1"/>
</dbReference>
<dbReference type="KEGG" id="gtl:EP073_08250"/>
<feature type="domain" description="BIG2" evidence="2">
    <location>
        <begin position="848"/>
        <end position="933"/>
    </location>
</feature>
<proteinExistence type="predicted"/>
<feature type="domain" description="BIG2" evidence="2">
    <location>
        <begin position="221"/>
        <end position="306"/>
    </location>
</feature>
<name>A0A3R5X339_9BACT</name>
<feature type="domain" description="BIG2" evidence="2">
    <location>
        <begin position="487"/>
        <end position="571"/>
    </location>
</feature>
<feature type="domain" description="BIG2" evidence="2">
    <location>
        <begin position="311"/>
        <end position="391"/>
    </location>
</feature>
<dbReference type="SMART" id="SM00635">
    <property type="entry name" value="BID_2"/>
    <property type="match status" value="13"/>
</dbReference>
<feature type="domain" description="BIG2" evidence="2">
    <location>
        <begin position="761"/>
        <end position="842"/>
    </location>
</feature>
<dbReference type="InterPro" id="IPR045197">
    <property type="entry name" value="NUP210-like"/>
</dbReference>
<dbReference type="InterPro" id="IPR008964">
    <property type="entry name" value="Invasin/intimin_cell_adhesion"/>
</dbReference>
<evidence type="ECO:0000256" key="1">
    <source>
        <dbReference type="SAM" id="SignalP"/>
    </source>
</evidence>
<feature type="domain" description="BIG2" evidence="2">
    <location>
        <begin position="38"/>
        <end position="121"/>
    </location>
</feature>
<organism evidence="3 4">
    <name type="scientific">Geovibrio thiophilus</name>
    <dbReference type="NCBI Taxonomy" id="139438"/>
    <lineage>
        <taxon>Bacteria</taxon>
        <taxon>Pseudomonadati</taxon>
        <taxon>Deferribacterota</taxon>
        <taxon>Deferribacteres</taxon>
        <taxon>Deferribacterales</taxon>
        <taxon>Geovibrionaceae</taxon>
        <taxon>Geovibrio</taxon>
    </lineage>
</organism>
<dbReference type="Proteomes" id="UP000287502">
    <property type="component" value="Chromosome"/>
</dbReference>
<evidence type="ECO:0000313" key="4">
    <source>
        <dbReference type="Proteomes" id="UP000287502"/>
    </source>
</evidence>
<protein>
    <recommendedName>
        <fullName evidence="2">BIG2 domain-containing protein</fullName>
    </recommendedName>
</protein>
<dbReference type="OrthoDB" id="6192638at2"/>
<keyword evidence="1" id="KW-0732">Signal</keyword>
<sequence length="1209" mass="118780">MPVSLRKVLVFILSALSLTLAACSGGSSGGGGNDGTVRLENIVISPPSASIIIGRTAQLEAVALYSDDTSADITTSIDTDWSSSDNAIATVSNTGLVTGIASGTVTVTAEYKNVTKSATVLVGDGEILIGVSVTPTKPTLSLGSSTQLTATGVYHNTALGKLTKDITETAVWVSSASSVAGVNNNSGDKGFVLSASAGTANVTASLGGFEGTAVITVSNATLQRVEIEPDEPVNAAGATRQMILVGYYSDGTTRDVTSEATWVSQSTSVATVSNASGSKGLVNTLTVGTSVIVAAVGSITDTTTIHVEPISVTSIDITPAVVSLASGTTVQLTATGTYSDGSTQDITADAVWTTSNGARAAVSGGLVTGVSVGTANITAAVGSVSRSAAVTVTAAALSSIEITPPVASIANGFDQQFTATGIYTDGSTADITETAVWDSSNGAVATVSNTAGTKGLASSLSAGSTQITASVGMISSGASTLTVTPATVQSIQITPEAPSVPNGLTQQFTATATYSNNTTMDVTALVTWSVGNPVASISNAAGTKGMAYTIAQGTTVITAALGGLSDTTNFTVTPAVLNTVQVTPLTVSMSKGSTQQFTATGIYSDNTNVNITSAVTWASTNAAAASVSNAAGTNGLVTAVNTGTATVSATLDSVTGTSAVTVTAVSLTHISVTPASSNVALGATQQLTAIGIYSDFSTQDITELVTWSSSDASTAAVSNAAGSKGLVTGLAEGMINITASLSGATGTAGVTVNPAALTSIVLNPIMVNSLPVGSTRQFLATGYYSDGSSMDVTTIAAWSSSSTARATVSNAAGSKGLVTAISAGTTNITAAIGTVTSANAPVTVTTAALVAINITPAAPSAYEGTTVQFTATGVYTDGTSTDITTAVTWISDNPAVASISNAAGTKGLATAIANNATPVTIIAYLSGAAGSTTLKVDAATLTSIAITPAGASVAMGNSQQFTATGTYSTGFTADITEQVTWTLGDYSIASISNTAGSRGFAVSVAQGSTTVTAILGSVTSPSVTLTVNPATLTSITVTPAPFSVVVGETVQLTAIGHYSNGSTAIVTDTANWVSLMTSRATVGNAAGVNKGLVTGVVAGSTSITASIGAVSGSANVTVTGYAITSISLTPDPATIANGATQQYTAIATYTNGSTEDITSAAGTTWSSNDTGIAAVNATGLATGDAVNDGTVTITVNKAGVSQTASLTVN</sequence>
<feature type="chain" id="PRO_5018536825" description="BIG2 domain-containing protein" evidence="1">
    <location>
        <begin position="23"/>
        <end position="1209"/>
    </location>
</feature>
<gene>
    <name evidence="3" type="ORF">EP073_08250</name>
</gene>
<accession>A0A3R5X339</accession>
<reference evidence="3 4" key="1">
    <citation type="submission" date="2019-01" db="EMBL/GenBank/DDBJ databases">
        <title>Geovibrio thiophilus DSM 11263, complete genome.</title>
        <authorList>
            <person name="Spring S."/>
            <person name="Bunk B."/>
            <person name="Sproer C."/>
        </authorList>
    </citation>
    <scope>NUCLEOTIDE SEQUENCE [LARGE SCALE GENOMIC DNA]</scope>
    <source>
        <strain evidence="3 4">DSM 11263</strain>
    </source>
</reference>
<dbReference type="Pfam" id="PF02368">
    <property type="entry name" value="Big_2"/>
    <property type="match status" value="11"/>
</dbReference>
<feature type="domain" description="BIG2" evidence="2">
    <location>
        <begin position="576"/>
        <end position="661"/>
    </location>
</feature>
<feature type="domain" description="BIG2" evidence="2">
    <location>
        <begin position="127"/>
        <end position="216"/>
    </location>
</feature>
<dbReference type="EMBL" id="CP035108">
    <property type="protein sequence ID" value="QAR33390.1"/>
    <property type="molecule type" value="Genomic_DNA"/>
</dbReference>
<evidence type="ECO:0000259" key="2">
    <source>
        <dbReference type="SMART" id="SM00635"/>
    </source>
</evidence>
<evidence type="ECO:0000313" key="3">
    <source>
        <dbReference type="EMBL" id="QAR33390.1"/>
    </source>
</evidence>
<feature type="domain" description="BIG2" evidence="2">
    <location>
        <begin position="396"/>
        <end position="481"/>
    </location>
</feature>
<dbReference type="PANTHER" id="PTHR23019:SF0">
    <property type="entry name" value="NUCLEAR PORE MEMBRANE GLYCOPROTEIN 210"/>
    <property type="match status" value="1"/>
</dbReference>
<feature type="domain" description="BIG2" evidence="2">
    <location>
        <begin position="666"/>
        <end position="751"/>
    </location>
</feature>
<feature type="domain" description="BIG2" evidence="2">
    <location>
        <begin position="1031"/>
        <end position="1117"/>
    </location>
</feature>